<organism evidence="2 3">
    <name type="scientific">Colletotrichum zoysiae</name>
    <dbReference type="NCBI Taxonomy" id="1216348"/>
    <lineage>
        <taxon>Eukaryota</taxon>
        <taxon>Fungi</taxon>
        <taxon>Dikarya</taxon>
        <taxon>Ascomycota</taxon>
        <taxon>Pezizomycotina</taxon>
        <taxon>Sordariomycetes</taxon>
        <taxon>Hypocreomycetidae</taxon>
        <taxon>Glomerellales</taxon>
        <taxon>Glomerellaceae</taxon>
        <taxon>Colletotrichum</taxon>
        <taxon>Colletotrichum graminicola species complex</taxon>
    </lineage>
</organism>
<feature type="region of interest" description="Disordered" evidence="1">
    <location>
        <begin position="1"/>
        <end position="32"/>
    </location>
</feature>
<name>A0AAD9M1C8_9PEZI</name>
<gene>
    <name evidence="2" type="ORF">LX32DRAFT_640066</name>
</gene>
<evidence type="ECO:0000313" key="2">
    <source>
        <dbReference type="EMBL" id="KAK2028377.1"/>
    </source>
</evidence>
<comment type="caution">
    <text evidence="2">The sequence shown here is derived from an EMBL/GenBank/DDBJ whole genome shotgun (WGS) entry which is preliminary data.</text>
</comment>
<dbReference type="Proteomes" id="UP001232148">
    <property type="component" value="Unassembled WGS sequence"/>
</dbReference>
<accession>A0AAD9M1C8</accession>
<dbReference type="EMBL" id="MU842879">
    <property type="protein sequence ID" value="KAK2028377.1"/>
    <property type="molecule type" value="Genomic_DNA"/>
</dbReference>
<feature type="compositionally biased region" description="Basic and acidic residues" evidence="1">
    <location>
        <begin position="7"/>
        <end position="17"/>
    </location>
</feature>
<dbReference type="AlphaFoldDB" id="A0AAD9M1C8"/>
<proteinExistence type="predicted"/>
<evidence type="ECO:0000256" key="1">
    <source>
        <dbReference type="SAM" id="MobiDB-lite"/>
    </source>
</evidence>
<reference evidence="2" key="1">
    <citation type="submission" date="2021-06" db="EMBL/GenBank/DDBJ databases">
        <title>Comparative genomics, transcriptomics and evolutionary studies reveal genomic signatures of adaptation to plant cell wall in hemibiotrophic fungi.</title>
        <authorList>
            <consortium name="DOE Joint Genome Institute"/>
            <person name="Baroncelli R."/>
            <person name="Diaz J.F."/>
            <person name="Benocci T."/>
            <person name="Peng M."/>
            <person name="Battaglia E."/>
            <person name="Haridas S."/>
            <person name="Andreopoulos W."/>
            <person name="Labutti K."/>
            <person name="Pangilinan J."/>
            <person name="Floch G.L."/>
            <person name="Makela M.R."/>
            <person name="Henrissat B."/>
            <person name="Grigoriev I.V."/>
            <person name="Crouch J.A."/>
            <person name="De Vries R.P."/>
            <person name="Sukno S.A."/>
            <person name="Thon M.R."/>
        </authorList>
    </citation>
    <scope>NUCLEOTIDE SEQUENCE</scope>
    <source>
        <strain evidence="2">MAFF235873</strain>
    </source>
</reference>
<keyword evidence="3" id="KW-1185">Reference proteome</keyword>
<sequence>METVQKPAHDSGRDGRQKLRPCQRTADHPGPLGRIGCRGWLAKMYLGRRTDF</sequence>
<protein>
    <submittedName>
        <fullName evidence="2">Uncharacterized protein</fullName>
    </submittedName>
</protein>
<evidence type="ECO:0000313" key="3">
    <source>
        <dbReference type="Proteomes" id="UP001232148"/>
    </source>
</evidence>